<reference evidence="3 4" key="1">
    <citation type="submission" date="2019-09" db="EMBL/GenBank/DDBJ databases">
        <title>Report of infection by Mycobacterium simiae a patient suffering from pulmonary tuberculosis.</title>
        <authorList>
            <person name="Mohanty P.S."/>
            <person name="Bansal A.K."/>
            <person name="Singh H."/>
            <person name="Sharma S."/>
            <person name="Patil S.A."/>
            <person name="Upadhaya P."/>
            <person name="Singh P.K."/>
            <person name="Kumar D."/>
            <person name="Kumar S."/>
            <person name="Singh R.K."/>
            <person name="Chaudhary B."/>
        </authorList>
    </citation>
    <scope>NUCLEOTIDE SEQUENCE [LARGE SCALE GENOMIC DNA]</scope>
    <source>
        <strain evidence="3 4">JAL-560-SIM</strain>
    </source>
</reference>
<organism evidence="3 4">
    <name type="scientific">Mycobacterium simiae</name>
    <name type="common">Mycobacterium habana</name>
    <dbReference type="NCBI Taxonomy" id="1784"/>
    <lineage>
        <taxon>Bacteria</taxon>
        <taxon>Bacillati</taxon>
        <taxon>Actinomycetota</taxon>
        <taxon>Actinomycetes</taxon>
        <taxon>Mycobacteriales</taxon>
        <taxon>Mycobacteriaceae</taxon>
        <taxon>Mycobacterium</taxon>
        <taxon>Mycobacterium simiae complex</taxon>
    </lineage>
</organism>
<protein>
    <submittedName>
        <fullName evidence="3">PE domain-containing protein</fullName>
    </submittedName>
</protein>
<gene>
    <name evidence="3" type="ORF">F0Q45_12030</name>
</gene>
<sequence length="81" mass="7959">MSSQNITTAAPTGAGAAPTGAGSAPAVEVSAVTAAQFVVRAQRFQTVSTGTATVQEMFVNTLRVSSRSDAATGAANMVAAN</sequence>
<dbReference type="AlphaFoldDB" id="A0A5B1BNM3"/>
<dbReference type="Pfam" id="PF00934">
    <property type="entry name" value="PE"/>
    <property type="match status" value="1"/>
</dbReference>
<dbReference type="SUPFAM" id="SSF140459">
    <property type="entry name" value="PE/PPE dimer-like"/>
    <property type="match status" value="1"/>
</dbReference>
<accession>A0A5B1BNM3</accession>
<comment type="caution">
    <text evidence="3">The sequence shown here is derived from an EMBL/GenBank/DDBJ whole genome shotgun (WGS) entry which is preliminary data.</text>
</comment>
<dbReference type="Gene3D" id="1.10.287.850">
    <property type="entry name" value="HP0062-like domain"/>
    <property type="match status" value="1"/>
</dbReference>
<dbReference type="Proteomes" id="UP000324701">
    <property type="component" value="Unassembled WGS sequence"/>
</dbReference>
<feature type="compositionally biased region" description="Low complexity" evidence="1">
    <location>
        <begin position="7"/>
        <end position="25"/>
    </location>
</feature>
<dbReference type="InterPro" id="IPR038332">
    <property type="entry name" value="PPE_sf"/>
</dbReference>
<dbReference type="InterPro" id="IPR000084">
    <property type="entry name" value="PE-PGRS_N"/>
</dbReference>
<evidence type="ECO:0000256" key="1">
    <source>
        <dbReference type="SAM" id="MobiDB-lite"/>
    </source>
</evidence>
<dbReference type="EMBL" id="VTZN01000062">
    <property type="protein sequence ID" value="KAA1250006.1"/>
    <property type="molecule type" value="Genomic_DNA"/>
</dbReference>
<keyword evidence="4" id="KW-1185">Reference proteome</keyword>
<evidence type="ECO:0000313" key="3">
    <source>
        <dbReference type="EMBL" id="KAA1250006.1"/>
    </source>
</evidence>
<evidence type="ECO:0000259" key="2">
    <source>
        <dbReference type="Pfam" id="PF00934"/>
    </source>
</evidence>
<feature type="region of interest" description="Disordered" evidence="1">
    <location>
        <begin position="1"/>
        <end position="25"/>
    </location>
</feature>
<evidence type="ECO:0000313" key="4">
    <source>
        <dbReference type="Proteomes" id="UP000324701"/>
    </source>
</evidence>
<name>A0A5B1BNM3_MYCSI</name>
<feature type="domain" description="PE" evidence="2">
    <location>
        <begin position="10"/>
        <end position="76"/>
    </location>
</feature>
<proteinExistence type="predicted"/>